<protein>
    <submittedName>
        <fullName evidence="3">Ribosomal protein L11 methyltransferase</fullName>
        <ecNumber evidence="3">2.1.1.-</ecNumber>
    </submittedName>
</protein>
<keyword evidence="3" id="KW-0687">Ribonucleoprotein</keyword>
<dbReference type="GO" id="GO:0032259">
    <property type="term" value="P:methylation"/>
    <property type="evidence" value="ECO:0007669"/>
    <property type="project" value="UniProtKB-KW"/>
</dbReference>
<dbReference type="InterPro" id="IPR050078">
    <property type="entry name" value="Ribosomal_L11_MeTrfase_PrmA"/>
</dbReference>
<evidence type="ECO:0000313" key="4">
    <source>
        <dbReference type="Proteomes" id="UP000005143"/>
    </source>
</evidence>
<gene>
    <name evidence="3" type="ORF">PAI11_24550</name>
</gene>
<dbReference type="GO" id="GO:0005840">
    <property type="term" value="C:ribosome"/>
    <property type="evidence" value="ECO:0007669"/>
    <property type="project" value="UniProtKB-KW"/>
</dbReference>
<dbReference type="SUPFAM" id="SSF53335">
    <property type="entry name" value="S-adenosyl-L-methionine-dependent methyltransferases"/>
    <property type="match status" value="1"/>
</dbReference>
<dbReference type="EC" id="2.1.1.-" evidence="3"/>
<dbReference type="InterPro" id="IPR029063">
    <property type="entry name" value="SAM-dependent_MTases_sf"/>
</dbReference>
<dbReference type="EMBL" id="AGUD01000205">
    <property type="protein sequence ID" value="EHN10704.1"/>
    <property type="molecule type" value="Genomic_DNA"/>
</dbReference>
<proteinExistence type="predicted"/>
<reference evidence="3 4" key="1">
    <citation type="journal article" date="2013" name="Biodegradation">
        <title>Quantitative proteomic analysis of ibuprofen-degrading Patulibacter sp. strain I11.</title>
        <authorList>
            <person name="Almeida B."/>
            <person name="Kjeldal H."/>
            <person name="Lolas I."/>
            <person name="Knudsen A.D."/>
            <person name="Carvalho G."/>
            <person name="Nielsen K.L."/>
            <person name="Barreto Crespo M.T."/>
            <person name="Stensballe A."/>
            <person name="Nielsen J.L."/>
        </authorList>
    </citation>
    <scope>NUCLEOTIDE SEQUENCE [LARGE SCALE GENOMIC DNA]</scope>
    <source>
        <strain evidence="3 4">I11</strain>
    </source>
</reference>
<dbReference type="RefSeq" id="WP_007575437.1">
    <property type="nucleotide sequence ID" value="NZ_AGUD01000205.1"/>
</dbReference>
<dbReference type="PANTHER" id="PTHR43648:SF1">
    <property type="entry name" value="ELECTRON TRANSFER FLAVOPROTEIN BETA SUBUNIT LYSINE METHYLTRANSFERASE"/>
    <property type="match status" value="1"/>
</dbReference>
<dbReference type="PANTHER" id="PTHR43648">
    <property type="entry name" value="ELECTRON TRANSFER FLAVOPROTEIN BETA SUBUNIT LYSINE METHYLTRANSFERASE"/>
    <property type="match status" value="1"/>
</dbReference>
<comment type="caution">
    <text evidence="3">The sequence shown here is derived from an EMBL/GenBank/DDBJ whole genome shotgun (WGS) entry which is preliminary data.</text>
</comment>
<dbReference type="GO" id="GO:0008276">
    <property type="term" value="F:protein methyltransferase activity"/>
    <property type="evidence" value="ECO:0007669"/>
    <property type="project" value="TreeGrafter"/>
</dbReference>
<dbReference type="AlphaFoldDB" id="H0E6K5"/>
<evidence type="ECO:0000256" key="1">
    <source>
        <dbReference type="ARBA" id="ARBA00022603"/>
    </source>
</evidence>
<keyword evidence="1 3" id="KW-0489">Methyltransferase</keyword>
<accession>H0E6K5</accession>
<dbReference type="Gene3D" id="3.40.50.150">
    <property type="entry name" value="Vaccinia Virus protein VP39"/>
    <property type="match status" value="1"/>
</dbReference>
<name>H0E6K5_9ACTN</name>
<keyword evidence="3" id="KW-0689">Ribosomal protein</keyword>
<organism evidence="3 4">
    <name type="scientific">Patulibacter medicamentivorans</name>
    <dbReference type="NCBI Taxonomy" id="1097667"/>
    <lineage>
        <taxon>Bacteria</taxon>
        <taxon>Bacillati</taxon>
        <taxon>Actinomycetota</taxon>
        <taxon>Thermoleophilia</taxon>
        <taxon>Solirubrobacterales</taxon>
        <taxon>Patulibacteraceae</taxon>
        <taxon>Patulibacter</taxon>
    </lineage>
</organism>
<evidence type="ECO:0000313" key="3">
    <source>
        <dbReference type="EMBL" id="EHN10704.1"/>
    </source>
</evidence>
<dbReference type="OrthoDB" id="21342at2"/>
<dbReference type="Pfam" id="PF06325">
    <property type="entry name" value="PrmA"/>
    <property type="match status" value="1"/>
</dbReference>
<sequence length="303" mass="31349">MIRLAFRVRRADAELVLAEIVELAPSGVEERDLGDTIEYAVYGTPGELPTLPAFRAAIGGALVEVASEEVADDWADRWRAFHQPVLIAERLHVRPPWAPPHGDPSVLELVVDPGRAFGTGGHGTTRLCLELLVGLAGEDPQPVATGSDRRPGAIGRAPVLDLGCGSGVLAVAAAQLGWGPVHGVDHERASVEATLENAAVNGVTVTADRFDLLRDGASTIPGPAAGAADALVLANLLRPLLLRVAADGFVDGDGAVTVPAALIASGLLVAEADGVAAAFGRLGLVEADRRDDGEWAALLLRRG</sequence>
<dbReference type="Proteomes" id="UP000005143">
    <property type="component" value="Unassembled WGS sequence"/>
</dbReference>
<keyword evidence="4" id="KW-1185">Reference proteome</keyword>
<evidence type="ECO:0000256" key="2">
    <source>
        <dbReference type="ARBA" id="ARBA00022679"/>
    </source>
</evidence>
<keyword evidence="2 3" id="KW-0808">Transferase</keyword>